<feature type="compositionally biased region" description="Gly residues" evidence="1">
    <location>
        <begin position="354"/>
        <end position="367"/>
    </location>
</feature>
<accession>A0AAV4WI65</accession>
<proteinExistence type="predicted"/>
<sequence>MNRCTDMEVLSVSPESMTGIRTGAPRPTSPPTEDGGEVEQGKGLSSPQPLPSSAKPLLLPSPLEEANPASFCRSSSTSPLEDDVQSPTSMEVLVPEGEEQELSSIIEDEQRIVDYEPEGKQHDQQEAHECEHVRFQQTRPPLQRQSTLPSCSSSADLLPAQPIQEDVCPANLFAGLQSGSYSRGVPELRRPQSLCLVLLHLPCMFCARALAPPPTSNSFSNDPTRMTERSPAGLGHPHPEEEGGEGGGGRRDGGAPPVPPPQVLQEPAGGGGPRQVPDLPQLLHLLLQPPVPQAAPGAPQGPLPADAHQQPVQAGAHEGQGRPRLQEAPVPVRQAGAALQGQGRREAALPQPGGRPGLPGARMGGRQGADPVRVQGGPAAPGDGLRRVQPGEELLREVQPGEEVHPAGRHHGDQRGGGRPGEGGGGPRGQDAPLPLPARGRRPDSDPDHHQDGPGDRGSRGDHGGGQAGRPRGGRGAAEREGCRPGEAVPAHLQEDTQVCERERTLQPHQCVPHGPEERADFHVHHPPVGGSRHHCEHFLQSGDR</sequence>
<protein>
    <submittedName>
        <fullName evidence="2">Apical junction component 1</fullName>
    </submittedName>
</protein>
<feature type="region of interest" description="Disordered" evidence="1">
    <location>
        <begin position="290"/>
        <end position="534"/>
    </location>
</feature>
<keyword evidence="3" id="KW-1185">Reference proteome</keyword>
<feature type="compositionally biased region" description="Basic and acidic residues" evidence="1">
    <location>
        <begin position="402"/>
        <end position="416"/>
    </location>
</feature>
<feature type="compositionally biased region" description="Low complexity" evidence="1">
    <location>
        <begin position="44"/>
        <end position="63"/>
    </location>
</feature>
<dbReference type="Proteomes" id="UP001054945">
    <property type="component" value="Unassembled WGS sequence"/>
</dbReference>
<comment type="caution">
    <text evidence="2">The sequence shown here is derived from an EMBL/GenBank/DDBJ whole genome shotgun (WGS) entry which is preliminary data.</text>
</comment>
<feature type="region of interest" description="Disordered" evidence="1">
    <location>
        <begin position="212"/>
        <end position="278"/>
    </location>
</feature>
<feature type="region of interest" description="Disordered" evidence="1">
    <location>
        <begin position="1"/>
        <end position="88"/>
    </location>
</feature>
<name>A0AAV4WI65_CAEEX</name>
<organism evidence="2 3">
    <name type="scientific">Caerostris extrusa</name>
    <name type="common">Bark spider</name>
    <name type="synonym">Caerostris bankana</name>
    <dbReference type="NCBI Taxonomy" id="172846"/>
    <lineage>
        <taxon>Eukaryota</taxon>
        <taxon>Metazoa</taxon>
        <taxon>Ecdysozoa</taxon>
        <taxon>Arthropoda</taxon>
        <taxon>Chelicerata</taxon>
        <taxon>Arachnida</taxon>
        <taxon>Araneae</taxon>
        <taxon>Araneomorphae</taxon>
        <taxon>Entelegynae</taxon>
        <taxon>Araneoidea</taxon>
        <taxon>Araneidae</taxon>
        <taxon>Caerostris</taxon>
    </lineage>
</organism>
<dbReference type="EMBL" id="BPLR01016161">
    <property type="protein sequence ID" value="GIY81740.1"/>
    <property type="molecule type" value="Genomic_DNA"/>
</dbReference>
<evidence type="ECO:0000256" key="1">
    <source>
        <dbReference type="SAM" id="MobiDB-lite"/>
    </source>
</evidence>
<feature type="compositionally biased region" description="Basic and acidic residues" evidence="1">
    <location>
        <begin position="515"/>
        <end position="524"/>
    </location>
</feature>
<feature type="compositionally biased region" description="Basic and acidic residues" evidence="1">
    <location>
        <begin position="441"/>
        <end position="463"/>
    </location>
</feature>
<reference evidence="2 3" key="1">
    <citation type="submission" date="2021-06" db="EMBL/GenBank/DDBJ databases">
        <title>Caerostris extrusa draft genome.</title>
        <authorList>
            <person name="Kono N."/>
            <person name="Arakawa K."/>
        </authorList>
    </citation>
    <scope>NUCLEOTIDE SEQUENCE [LARGE SCALE GENOMIC DNA]</scope>
</reference>
<evidence type="ECO:0000313" key="2">
    <source>
        <dbReference type="EMBL" id="GIY81740.1"/>
    </source>
</evidence>
<feature type="compositionally biased region" description="Basic and acidic residues" evidence="1">
    <location>
        <begin position="493"/>
        <end position="506"/>
    </location>
</feature>
<gene>
    <name evidence="2" type="primary">Ajm1_2</name>
    <name evidence="2" type="ORF">CEXT_670351</name>
</gene>
<feature type="compositionally biased region" description="Basic and acidic residues" evidence="1">
    <location>
        <begin position="384"/>
        <end position="396"/>
    </location>
</feature>
<dbReference type="AlphaFoldDB" id="A0AAV4WI65"/>
<feature type="compositionally biased region" description="Low complexity" evidence="1">
    <location>
        <begin position="290"/>
        <end position="307"/>
    </location>
</feature>
<feature type="compositionally biased region" description="Gly residues" evidence="1">
    <location>
        <begin position="417"/>
        <end position="428"/>
    </location>
</feature>
<evidence type="ECO:0000313" key="3">
    <source>
        <dbReference type="Proteomes" id="UP001054945"/>
    </source>
</evidence>
<feature type="compositionally biased region" description="Polar residues" evidence="1">
    <location>
        <begin position="72"/>
        <end position="88"/>
    </location>
</feature>